<dbReference type="Pfam" id="PF01272">
    <property type="entry name" value="GreA_GreB"/>
    <property type="match status" value="1"/>
</dbReference>
<feature type="domain" description="Transcription elongation factor GreA/GreB N-terminal" evidence="11">
    <location>
        <begin position="5"/>
        <end position="74"/>
    </location>
</feature>
<comment type="similarity">
    <text evidence="1 8 9">Belongs to the GreA/GreB family.</text>
</comment>
<dbReference type="InterPro" id="IPR036953">
    <property type="entry name" value="GreA/GreB_C_sf"/>
</dbReference>
<feature type="domain" description="Transcription elongation factor GreA/GreB C-terminal" evidence="10">
    <location>
        <begin position="81"/>
        <end position="152"/>
    </location>
</feature>
<evidence type="ECO:0000256" key="3">
    <source>
        <dbReference type="ARBA" id="ARBA00023015"/>
    </source>
</evidence>
<dbReference type="GO" id="GO:0032784">
    <property type="term" value="P:regulation of DNA-templated transcription elongation"/>
    <property type="evidence" value="ECO:0007669"/>
    <property type="project" value="UniProtKB-UniRule"/>
</dbReference>
<sequence>MDKQYLTQERLDELKQQLQELRTKKRAEVADRLKRAKELGDLSENSEYFEARDEQVEVESKIAEIEDIVKSAAIIQKTGATGSVQIGSTFVVAKDGKEFKFTLVGSNEARPEAGLISNESPLGKAFFSKKAGDVVRVKTPAGEMTYNIISVE</sequence>
<keyword evidence="3 8" id="KW-0805">Transcription regulation</keyword>
<evidence type="ECO:0000256" key="7">
    <source>
        <dbReference type="ARBA" id="ARBA00030776"/>
    </source>
</evidence>
<evidence type="ECO:0000313" key="12">
    <source>
        <dbReference type="EMBL" id="OGY67575.1"/>
    </source>
</evidence>
<evidence type="ECO:0000256" key="9">
    <source>
        <dbReference type="RuleBase" id="RU000556"/>
    </source>
</evidence>
<dbReference type="SUPFAM" id="SSF54534">
    <property type="entry name" value="FKBP-like"/>
    <property type="match status" value="1"/>
</dbReference>
<evidence type="ECO:0000313" key="13">
    <source>
        <dbReference type="Proteomes" id="UP000177690"/>
    </source>
</evidence>
<dbReference type="PANTHER" id="PTHR30437">
    <property type="entry name" value="TRANSCRIPTION ELONGATION FACTOR GREA"/>
    <property type="match status" value="1"/>
</dbReference>
<dbReference type="FunFam" id="1.10.287.180:FF:000001">
    <property type="entry name" value="Transcription elongation factor GreA"/>
    <property type="match status" value="1"/>
</dbReference>
<gene>
    <name evidence="8" type="primary">greA</name>
    <name evidence="12" type="ORF">A3I24_00450</name>
</gene>
<dbReference type="HAMAP" id="MF_00105">
    <property type="entry name" value="GreA_GreB"/>
    <property type="match status" value="1"/>
</dbReference>
<dbReference type="GO" id="GO:0003677">
    <property type="term" value="F:DNA binding"/>
    <property type="evidence" value="ECO:0007669"/>
    <property type="project" value="UniProtKB-UniRule"/>
</dbReference>
<evidence type="ECO:0000256" key="2">
    <source>
        <dbReference type="ARBA" id="ARBA00013729"/>
    </source>
</evidence>
<keyword evidence="12" id="KW-0251">Elongation factor</keyword>
<dbReference type="Proteomes" id="UP000177690">
    <property type="component" value="Unassembled WGS sequence"/>
</dbReference>
<dbReference type="GO" id="GO:0070063">
    <property type="term" value="F:RNA polymerase binding"/>
    <property type="evidence" value="ECO:0007669"/>
    <property type="project" value="InterPro"/>
</dbReference>
<keyword evidence="8" id="KW-0175">Coiled coil</keyword>
<dbReference type="InterPro" id="IPR001437">
    <property type="entry name" value="Tscrpt_elong_fac_GreA/B_C"/>
</dbReference>
<evidence type="ECO:0000259" key="11">
    <source>
        <dbReference type="Pfam" id="PF03449"/>
    </source>
</evidence>
<reference evidence="12 13" key="1">
    <citation type="journal article" date="2016" name="Nat. Commun.">
        <title>Thousands of microbial genomes shed light on interconnected biogeochemical processes in an aquifer system.</title>
        <authorList>
            <person name="Anantharaman K."/>
            <person name="Brown C.T."/>
            <person name="Hug L.A."/>
            <person name="Sharon I."/>
            <person name="Castelle C.J."/>
            <person name="Probst A.J."/>
            <person name="Thomas B.C."/>
            <person name="Singh A."/>
            <person name="Wilkins M.J."/>
            <person name="Karaoz U."/>
            <person name="Brodie E.L."/>
            <person name="Williams K.H."/>
            <person name="Hubbard S.S."/>
            <person name="Banfield J.F."/>
        </authorList>
    </citation>
    <scope>NUCLEOTIDE SEQUENCE [LARGE SCALE GENOMIC DNA]</scope>
</reference>
<dbReference type="Gene3D" id="1.10.287.180">
    <property type="entry name" value="Transcription elongation factor, GreA/GreB, N-terminal domain"/>
    <property type="match status" value="1"/>
</dbReference>
<dbReference type="Pfam" id="PF03449">
    <property type="entry name" value="GreA_GreB_N"/>
    <property type="match status" value="1"/>
</dbReference>
<dbReference type="InterPro" id="IPR022691">
    <property type="entry name" value="Tscrpt_elong_fac_GreA/B_N"/>
</dbReference>
<feature type="coiled-coil region" evidence="8">
    <location>
        <begin position="4"/>
        <end position="31"/>
    </location>
</feature>
<dbReference type="EMBL" id="MHJL01000020">
    <property type="protein sequence ID" value="OGY67575.1"/>
    <property type="molecule type" value="Genomic_DNA"/>
</dbReference>
<keyword evidence="5 8" id="KW-0804">Transcription</keyword>
<comment type="function">
    <text evidence="6 8 9">Necessary for efficient RNA polymerase transcription elongation past template-encoded arresting sites. The arresting sites in DNA have the property of trapping a certain fraction of elongating RNA polymerases that pass through, resulting in locked ternary complexes. Cleavage of the nascent transcript by cleavage factors such as GreA or GreB allows the resumption of elongation from the new 3'terminus. GreA releases sequences of 2 to 3 nucleotides.</text>
</comment>
<evidence type="ECO:0000256" key="6">
    <source>
        <dbReference type="ARBA" id="ARBA00024916"/>
    </source>
</evidence>
<evidence type="ECO:0000256" key="5">
    <source>
        <dbReference type="ARBA" id="ARBA00023163"/>
    </source>
</evidence>
<proteinExistence type="inferred from homology"/>
<dbReference type="GO" id="GO:0003746">
    <property type="term" value="F:translation elongation factor activity"/>
    <property type="evidence" value="ECO:0007669"/>
    <property type="project" value="UniProtKB-KW"/>
</dbReference>
<evidence type="ECO:0000256" key="4">
    <source>
        <dbReference type="ARBA" id="ARBA00023125"/>
    </source>
</evidence>
<evidence type="ECO:0000256" key="1">
    <source>
        <dbReference type="ARBA" id="ARBA00008213"/>
    </source>
</evidence>
<dbReference type="NCBIfam" id="NF001263">
    <property type="entry name" value="PRK00226.1-4"/>
    <property type="match status" value="1"/>
</dbReference>
<dbReference type="AlphaFoldDB" id="A0A1G1ZSX1"/>
<name>A0A1G1ZSX1_9BACT</name>
<protein>
    <recommendedName>
        <fullName evidence="2 8">Transcription elongation factor GreA</fullName>
    </recommendedName>
    <alternativeName>
        <fullName evidence="7 8">Transcript cleavage factor GreA</fullName>
    </alternativeName>
</protein>
<dbReference type="Gene3D" id="3.10.50.30">
    <property type="entry name" value="Transcription elongation factor, GreA/GreB, C-terminal domain"/>
    <property type="match status" value="1"/>
</dbReference>
<dbReference type="GO" id="GO:0006354">
    <property type="term" value="P:DNA-templated transcription elongation"/>
    <property type="evidence" value="ECO:0007669"/>
    <property type="project" value="TreeGrafter"/>
</dbReference>
<comment type="caution">
    <text evidence="12">The sequence shown here is derived from an EMBL/GenBank/DDBJ whole genome shotgun (WGS) entry which is preliminary data.</text>
</comment>
<dbReference type="InterPro" id="IPR006359">
    <property type="entry name" value="Tscrpt_elong_fac_GreA"/>
</dbReference>
<evidence type="ECO:0000256" key="8">
    <source>
        <dbReference type="HAMAP-Rule" id="MF_00105"/>
    </source>
</evidence>
<dbReference type="InterPro" id="IPR036805">
    <property type="entry name" value="Tscrpt_elong_fac_GreA/B_N_sf"/>
</dbReference>
<accession>A0A1G1ZSX1</accession>
<dbReference type="PANTHER" id="PTHR30437:SF4">
    <property type="entry name" value="TRANSCRIPTION ELONGATION FACTOR GREA"/>
    <property type="match status" value="1"/>
</dbReference>
<keyword evidence="4 8" id="KW-0238">DNA-binding</keyword>
<keyword evidence="12" id="KW-0648">Protein biosynthesis</keyword>
<organism evidence="12 13">
    <name type="scientific">Candidatus Harrisonbacteria bacterium RIFCSPLOWO2_02_FULL_41_13b</name>
    <dbReference type="NCBI Taxonomy" id="1798409"/>
    <lineage>
        <taxon>Bacteria</taxon>
        <taxon>Candidatus Harrisoniibacteriota</taxon>
    </lineage>
</organism>
<dbReference type="STRING" id="1798409.A3I24_00450"/>
<dbReference type="SUPFAM" id="SSF46557">
    <property type="entry name" value="GreA transcript cleavage protein, N-terminal domain"/>
    <property type="match status" value="1"/>
</dbReference>
<dbReference type="InterPro" id="IPR028624">
    <property type="entry name" value="Tscrpt_elong_fac_GreA/B"/>
</dbReference>
<evidence type="ECO:0000259" key="10">
    <source>
        <dbReference type="Pfam" id="PF01272"/>
    </source>
</evidence>
<dbReference type="PIRSF" id="PIRSF006092">
    <property type="entry name" value="GreA_GreB"/>
    <property type="match status" value="1"/>
</dbReference>
<dbReference type="NCBIfam" id="TIGR01462">
    <property type="entry name" value="greA"/>
    <property type="match status" value="1"/>
</dbReference>
<dbReference type="InterPro" id="IPR023459">
    <property type="entry name" value="Tscrpt_elong_fac_GreA/B_fam"/>
</dbReference>